<sequence length="581" mass="61200">MNVLPHHHFWRMSMTTVLAATLLAGCGGSSSDSDDDASAELPSNLRQTQLGQVEGTELDGVLAFRGIPYAKPPVGELRFAPPRPAEGWEGVLDASEFGNSCPQGGSVFNGFTDSLEEDCLFLNVYTPTEGEDHPVMVWIHGGAFITGSGGASYEPSRLVEQGVVVVTMNYRLGVLGFLPAAGLPEGNGQFGLLDQQLALKWVQDNVDAFGGDAGNVTIFGESAGGHSVLSQLVSAGAGTGSEGLFHKAIVQSGAYQPTQIPQEYGEAFIGAPVVAVLGCTDAADVAACLRDESVTTAGILEVQGDMWFNPTWGQGMLPYSIQSALSQVGGASFPQGVPVMTGNNLNEGRLFLALDEISAVLAGAPDPVDTPEEYEAEVGILLASDPREIDAGQVAADYLVADGSGPLSTPVVTDPDDPDRFSLALASIQTSWRFACNQLDQAESLADQDVPTYGYWFTDQEAPSLFGPELTPMLSFDLGAAHALEIQYVLNSEATMQARGANDQQLALSERMIDHWVQFARYGDPSSADGTAAWPDFGTGKQLMELSPNTPASEALIAVDVAADVHNCAYWADPPLATDGT</sequence>
<dbReference type="InterPro" id="IPR019826">
    <property type="entry name" value="Carboxylesterase_B_AS"/>
</dbReference>
<dbReference type="InterPro" id="IPR019819">
    <property type="entry name" value="Carboxylesterase_B_CS"/>
</dbReference>
<feature type="chain" id="PRO_5011327760" description="Carboxylic ester hydrolase" evidence="3">
    <location>
        <begin position="20"/>
        <end position="581"/>
    </location>
</feature>
<evidence type="ECO:0000256" key="2">
    <source>
        <dbReference type="ARBA" id="ARBA00022801"/>
    </source>
</evidence>
<accession>A0A1I0A8L3</accession>
<dbReference type="EC" id="3.1.1.-" evidence="3"/>
<feature type="domain" description="Carboxylesterase type B" evidence="4">
    <location>
        <begin position="45"/>
        <end position="550"/>
    </location>
</feature>
<evidence type="ECO:0000256" key="3">
    <source>
        <dbReference type="RuleBase" id="RU361235"/>
    </source>
</evidence>
<gene>
    <name evidence="5" type="ORF">SAMN04487962_102227</name>
</gene>
<dbReference type="Gene3D" id="3.40.50.1820">
    <property type="entry name" value="alpha/beta hydrolase"/>
    <property type="match status" value="1"/>
</dbReference>
<dbReference type="PANTHER" id="PTHR11559">
    <property type="entry name" value="CARBOXYLESTERASE"/>
    <property type="match status" value="1"/>
</dbReference>
<dbReference type="InterPro" id="IPR002018">
    <property type="entry name" value="CarbesteraseB"/>
</dbReference>
<feature type="signal peptide" evidence="3">
    <location>
        <begin position="1"/>
        <end position="19"/>
    </location>
</feature>
<keyword evidence="3" id="KW-0732">Signal</keyword>
<dbReference type="InterPro" id="IPR029058">
    <property type="entry name" value="AB_hydrolase_fold"/>
</dbReference>
<evidence type="ECO:0000256" key="1">
    <source>
        <dbReference type="ARBA" id="ARBA00005964"/>
    </source>
</evidence>
<dbReference type="STRING" id="430453.SAMN04487962_102227"/>
<organism evidence="5 6">
    <name type="scientific">Marinobacter segnicrescens</name>
    <dbReference type="NCBI Taxonomy" id="430453"/>
    <lineage>
        <taxon>Bacteria</taxon>
        <taxon>Pseudomonadati</taxon>
        <taxon>Pseudomonadota</taxon>
        <taxon>Gammaproteobacteria</taxon>
        <taxon>Pseudomonadales</taxon>
        <taxon>Marinobacteraceae</taxon>
        <taxon>Marinobacter</taxon>
    </lineage>
</organism>
<dbReference type="RefSeq" id="WP_091848907.1">
    <property type="nucleotide sequence ID" value="NZ_FOHZ01000002.1"/>
</dbReference>
<dbReference type="EMBL" id="FOHZ01000002">
    <property type="protein sequence ID" value="SES89584.1"/>
    <property type="molecule type" value="Genomic_DNA"/>
</dbReference>
<evidence type="ECO:0000313" key="6">
    <source>
        <dbReference type="Proteomes" id="UP000198762"/>
    </source>
</evidence>
<dbReference type="AlphaFoldDB" id="A0A1I0A8L3"/>
<reference evidence="6" key="1">
    <citation type="submission" date="2016-10" db="EMBL/GenBank/DDBJ databases">
        <authorList>
            <person name="Varghese N."/>
            <person name="Submissions S."/>
        </authorList>
    </citation>
    <scope>NUCLEOTIDE SEQUENCE [LARGE SCALE GENOMIC DNA]</scope>
    <source>
        <strain evidence="6">CGMCC 1.6489</strain>
    </source>
</reference>
<dbReference type="Proteomes" id="UP000198762">
    <property type="component" value="Unassembled WGS sequence"/>
</dbReference>
<keyword evidence="2 3" id="KW-0378">Hydrolase</keyword>
<dbReference type="PROSITE" id="PS00122">
    <property type="entry name" value="CARBOXYLESTERASE_B_1"/>
    <property type="match status" value="1"/>
</dbReference>
<protein>
    <recommendedName>
        <fullName evidence="3">Carboxylic ester hydrolase</fullName>
        <ecNumber evidence="3">3.1.1.-</ecNumber>
    </recommendedName>
</protein>
<dbReference type="InterPro" id="IPR050309">
    <property type="entry name" value="Type-B_Carboxylest/Lipase"/>
</dbReference>
<dbReference type="PROSITE" id="PS00941">
    <property type="entry name" value="CARBOXYLESTERASE_B_2"/>
    <property type="match status" value="1"/>
</dbReference>
<dbReference type="GO" id="GO:0016787">
    <property type="term" value="F:hydrolase activity"/>
    <property type="evidence" value="ECO:0007669"/>
    <property type="project" value="UniProtKB-KW"/>
</dbReference>
<comment type="similarity">
    <text evidence="1 3">Belongs to the type-B carboxylesterase/lipase family.</text>
</comment>
<proteinExistence type="inferred from homology"/>
<dbReference type="SUPFAM" id="SSF53474">
    <property type="entry name" value="alpha/beta-Hydrolases"/>
    <property type="match status" value="1"/>
</dbReference>
<evidence type="ECO:0000259" key="4">
    <source>
        <dbReference type="Pfam" id="PF00135"/>
    </source>
</evidence>
<dbReference type="Pfam" id="PF00135">
    <property type="entry name" value="COesterase"/>
    <property type="match status" value="1"/>
</dbReference>
<dbReference type="OrthoDB" id="9775851at2"/>
<evidence type="ECO:0000313" key="5">
    <source>
        <dbReference type="EMBL" id="SES89584.1"/>
    </source>
</evidence>
<name>A0A1I0A8L3_9GAMM</name>
<keyword evidence="6" id="KW-1185">Reference proteome</keyword>